<comment type="caution">
    <text evidence="3">The sequence shown here is derived from an EMBL/GenBank/DDBJ whole genome shotgun (WGS) entry which is preliminary data.</text>
</comment>
<keyword evidence="4" id="KW-1185">Reference proteome</keyword>
<dbReference type="RefSeq" id="WP_181071917.1">
    <property type="nucleotide sequence ID" value="NZ_JAAMRF010000008.1"/>
</dbReference>
<evidence type="ECO:0000256" key="1">
    <source>
        <dbReference type="SAM" id="MobiDB-lite"/>
    </source>
</evidence>
<name>A0ABR5Z3S9_9GAMM</name>
<feature type="transmembrane region" description="Helical" evidence="2">
    <location>
        <begin position="6"/>
        <end position="25"/>
    </location>
</feature>
<gene>
    <name evidence="3" type="ORF">G7026_16075</name>
</gene>
<reference evidence="3 4" key="1">
    <citation type="submission" date="2020-02" db="EMBL/GenBank/DDBJ databases">
        <title>Synteny-based analysis reveals conserved mechanism for high triclosan tolerance in Pseudomonas, as well as instances of horizontal transfer.</title>
        <authorList>
            <person name="Mcfarland A.G."/>
            <person name="Bertucci H.K."/>
            <person name="Litmann E."/>
            <person name="Shen J."/>
            <person name="Huttenhower C."/>
            <person name="Hartmann E.M."/>
        </authorList>
    </citation>
    <scope>NUCLEOTIDE SEQUENCE [LARGE SCALE GENOMIC DNA]</scope>
    <source>
        <strain evidence="3 4">115A1</strain>
    </source>
</reference>
<sequence>MPELQIGDVATWLATVVAIVSAIAATRPSKSADRYQGEAAQHAQVSAELLEKRTSAEAKPALTKR</sequence>
<keyword evidence="2" id="KW-0812">Transmembrane</keyword>
<accession>A0ABR5Z3S9</accession>
<organism evidence="3 4">
    <name type="scientific">Stutzerimonas azotifigens</name>
    <dbReference type="NCBI Taxonomy" id="291995"/>
    <lineage>
        <taxon>Bacteria</taxon>
        <taxon>Pseudomonadati</taxon>
        <taxon>Pseudomonadota</taxon>
        <taxon>Gammaproteobacteria</taxon>
        <taxon>Pseudomonadales</taxon>
        <taxon>Pseudomonadaceae</taxon>
        <taxon>Stutzerimonas</taxon>
    </lineage>
</organism>
<keyword evidence="2" id="KW-1133">Transmembrane helix</keyword>
<dbReference type="EMBL" id="JAAMRF010000008">
    <property type="protein sequence ID" value="MBA1274872.1"/>
    <property type="molecule type" value="Genomic_DNA"/>
</dbReference>
<keyword evidence="2" id="KW-0472">Membrane</keyword>
<evidence type="ECO:0000313" key="3">
    <source>
        <dbReference type="EMBL" id="MBA1274872.1"/>
    </source>
</evidence>
<dbReference type="Proteomes" id="UP000786387">
    <property type="component" value="Unassembled WGS sequence"/>
</dbReference>
<proteinExistence type="predicted"/>
<feature type="region of interest" description="Disordered" evidence="1">
    <location>
        <begin position="46"/>
        <end position="65"/>
    </location>
</feature>
<evidence type="ECO:0000313" key="4">
    <source>
        <dbReference type="Proteomes" id="UP000786387"/>
    </source>
</evidence>
<evidence type="ECO:0000256" key="2">
    <source>
        <dbReference type="SAM" id="Phobius"/>
    </source>
</evidence>
<protein>
    <submittedName>
        <fullName evidence="3">Uncharacterized protein</fullName>
    </submittedName>
</protein>